<dbReference type="Gene3D" id="3.80.10.10">
    <property type="entry name" value="Ribonuclease Inhibitor"/>
    <property type="match status" value="1"/>
</dbReference>
<protein>
    <submittedName>
        <fullName evidence="1">Uncharacterized protein</fullName>
    </submittedName>
</protein>
<name>A0A9P8TBX1_9ASCO</name>
<proteinExistence type="predicted"/>
<reference evidence="1" key="1">
    <citation type="journal article" date="2021" name="Open Biol.">
        <title>Shared evolutionary footprints suggest mitochondrial oxidative damage underlies multiple complex I losses in fungi.</title>
        <authorList>
            <person name="Schikora-Tamarit M.A."/>
            <person name="Marcet-Houben M."/>
            <person name="Nosek J."/>
            <person name="Gabaldon T."/>
        </authorList>
    </citation>
    <scope>NUCLEOTIDE SEQUENCE</scope>
    <source>
        <strain evidence="1">CBS6341</strain>
    </source>
</reference>
<evidence type="ECO:0000313" key="2">
    <source>
        <dbReference type="Proteomes" id="UP000769528"/>
    </source>
</evidence>
<dbReference type="EMBL" id="JAEUBF010001057">
    <property type="protein sequence ID" value="KAH3673069.1"/>
    <property type="molecule type" value="Genomic_DNA"/>
</dbReference>
<gene>
    <name evidence="1" type="ORF">WICMUC_003902</name>
</gene>
<organism evidence="1 2">
    <name type="scientific">Wickerhamomyces mucosus</name>
    <dbReference type="NCBI Taxonomy" id="1378264"/>
    <lineage>
        <taxon>Eukaryota</taxon>
        <taxon>Fungi</taxon>
        <taxon>Dikarya</taxon>
        <taxon>Ascomycota</taxon>
        <taxon>Saccharomycotina</taxon>
        <taxon>Saccharomycetes</taxon>
        <taxon>Phaffomycetales</taxon>
        <taxon>Wickerhamomycetaceae</taxon>
        <taxon>Wickerhamomyces</taxon>
    </lineage>
</organism>
<dbReference type="SUPFAM" id="SSF52058">
    <property type="entry name" value="L domain-like"/>
    <property type="match status" value="1"/>
</dbReference>
<dbReference type="InterPro" id="IPR032675">
    <property type="entry name" value="LRR_dom_sf"/>
</dbReference>
<sequence length="679" mass="79228">MQDPINKSKVISILDIHNHETQSVRSHQFKEYNSNLEIEDDSISMILPFVSSNIIKENHVFDYKEHNERDYIYHNNHQYSIESFGKNISYIDKLPFEIRYQIAQNLTQYDSINLMKVNKLFFQSTIPRLYQNIIVDPSYSIFNQDILEMNRDIDMNGKFFTKFECTFIKSKHSFQLFLKILNESIPIIKPSGQIFQNYNDEFITYSLFIKNLQIVELPNNFYTPFNLQIFSSVLMKKLLKLNSFFWGSEIELPFNIIDSLSNISNINSLSLKLEFNKIQSLLKYFSNHEVDFSIFQKFRHLERLSLEPFATSSILIKIFENLISSGSAEEISQNLTILKLSKFKSFNSTYRNIPSSSFLILTKFIIEKENINLKFYDLDCFKRLNDVFNGIKLWKLSYLVLDSMVLQSSDANNIDNIIDLSKIKHLELRNITEIHTLMDIYEPLAMQQLYTRLDAGFLKKLYGLNNMNNITSLYIDYREGLRDSVPDFIERLHGLRELDITIRWNLTKICSISSWEQLCQRYITSILTHSSSLQKLSLEAKEDSVFSDLHRLISIDSLLELKFLSHLKSLRLHGNSLQPFSPMLACFLPELKYLELFGSGAGGSPQIGLQVAQGIVLDDWLRVQHFAIAVSEQNENIKFIKIDKCLFEVQEGGIIVARDNSLTQWFEGKVRVNLSKDNF</sequence>
<reference evidence="1" key="2">
    <citation type="submission" date="2021-01" db="EMBL/GenBank/DDBJ databases">
        <authorList>
            <person name="Schikora-Tamarit M.A."/>
        </authorList>
    </citation>
    <scope>NUCLEOTIDE SEQUENCE</scope>
    <source>
        <strain evidence="1">CBS6341</strain>
    </source>
</reference>
<dbReference type="Proteomes" id="UP000769528">
    <property type="component" value="Unassembled WGS sequence"/>
</dbReference>
<comment type="caution">
    <text evidence="1">The sequence shown here is derived from an EMBL/GenBank/DDBJ whole genome shotgun (WGS) entry which is preliminary data.</text>
</comment>
<evidence type="ECO:0000313" key="1">
    <source>
        <dbReference type="EMBL" id="KAH3673069.1"/>
    </source>
</evidence>
<dbReference type="AlphaFoldDB" id="A0A9P8TBX1"/>
<dbReference type="OrthoDB" id="4024240at2759"/>
<accession>A0A9P8TBX1</accession>
<keyword evidence="2" id="KW-1185">Reference proteome</keyword>